<protein>
    <recommendedName>
        <fullName evidence="3">Protein kinase domain-containing protein</fullName>
    </recommendedName>
</protein>
<accession>Q2H5P3</accession>
<organism evidence="1 2">
    <name type="scientific">Chaetomium globosum (strain ATCC 6205 / CBS 148.51 / DSM 1962 / NBRC 6347 / NRRL 1970)</name>
    <name type="common">Soil fungus</name>
    <dbReference type="NCBI Taxonomy" id="306901"/>
    <lineage>
        <taxon>Eukaryota</taxon>
        <taxon>Fungi</taxon>
        <taxon>Dikarya</taxon>
        <taxon>Ascomycota</taxon>
        <taxon>Pezizomycotina</taxon>
        <taxon>Sordariomycetes</taxon>
        <taxon>Sordariomycetidae</taxon>
        <taxon>Sordariales</taxon>
        <taxon>Chaetomiaceae</taxon>
        <taxon>Chaetomium</taxon>
    </lineage>
</organism>
<dbReference type="RefSeq" id="XP_001222117.1">
    <property type="nucleotide sequence ID" value="XM_001222116.1"/>
</dbReference>
<dbReference type="EMBL" id="CH408031">
    <property type="protein sequence ID" value="EAQ89403.1"/>
    <property type="molecule type" value="Genomic_DNA"/>
</dbReference>
<dbReference type="InterPro" id="IPR011009">
    <property type="entry name" value="Kinase-like_dom_sf"/>
</dbReference>
<dbReference type="Gene3D" id="1.10.510.10">
    <property type="entry name" value="Transferase(Phosphotransferase) domain 1"/>
    <property type="match status" value="1"/>
</dbReference>
<dbReference type="GeneID" id="4390462"/>
<dbReference type="InParanoid" id="Q2H5P3"/>
<name>Q2H5P3_CHAGB</name>
<keyword evidence="2" id="KW-1185">Reference proteome</keyword>
<proteinExistence type="predicted"/>
<dbReference type="eggNOG" id="ENOG502SXTT">
    <property type="taxonomic scope" value="Eukaryota"/>
</dbReference>
<gene>
    <name evidence="1" type="ORF">CHGG_06022</name>
</gene>
<dbReference type="OrthoDB" id="4558637at2759"/>
<sequence>MENSLTEPAEGGKADGETEIGYMYMFEADEEKLPPFEKPNGIRILKKINKPFKPPEVGIPPYIVDCYGHEYIKSNHGDPGGASMYHSVSYWKLCNGESIKTRWQTPAINSPWIPTSILVRMIRQVLSMFQWLYTAGDQPVYHGDAHMGNIWIHWPEDTMLPDFYLGDFGHARFADEEILLDLEGG</sequence>
<evidence type="ECO:0000313" key="2">
    <source>
        <dbReference type="Proteomes" id="UP000001056"/>
    </source>
</evidence>
<evidence type="ECO:0008006" key="3">
    <source>
        <dbReference type="Google" id="ProtNLM"/>
    </source>
</evidence>
<dbReference type="OMA" id="HEYIKSN"/>
<reference evidence="2" key="1">
    <citation type="journal article" date="2015" name="Genome Announc.">
        <title>Draft genome sequence of the cellulolytic fungus Chaetomium globosum.</title>
        <authorList>
            <person name="Cuomo C.A."/>
            <person name="Untereiner W.A."/>
            <person name="Ma L.-J."/>
            <person name="Grabherr M."/>
            <person name="Birren B.W."/>
        </authorList>
    </citation>
    <scope>NUCLEOTIDE SEQUENCE [LARGE SCALE GENOMIC DNA]</scope>
    <source>
        <strain evidence="2">ATCC 6205 / CBS 148.51 / DSM 1962 / NBRC 6347 / NRRL 1970</strain>
    </source>
</reference>
<dbReference type="SUPFAM" id="SSF56112">
    <property type="entry name" value="Protein kinase-like (PK-like)"/>
    <property type="match status" value="1"/>
</dbReference>
<dbReference type="VEuPathDB" id="FungiDB:CHGG_06022"/>
<dbReference type="Proteomes" id="UP000001056">
    <property type="component" value="Unassembled WGS sequence"/>
</dbReference>
<dbReference type="AlphaFoldDB" id="Q2H5P3"/>
<evidence type="ECO:0000313" key="1">
    <source>
        <dbReference type="EMBL" id="EAQ89403.1"/>
    </source>
</evidence>
<dbReference type="HOGENOM" id="CLU_1559055_0_0_1"/>